<keyword evidence="7" id="KW-1185">Reference proteome</keyword>
<comment type="similarity">
    <text evidence="2">Belongs to the bacterial solute-binding protein 2 family.</text>
</comment>
<dbReference type="InterPro" id="IPR025997">
    <property type="entry name" value="SBP_2_dom"/>
</dbReference>
<dbReference type="Gene3D" id="3.40.50.2300">
    <property type="match status" value="2"/>
</dbReference>
<reference evidence="6" key="1">
    <citation type="submission" date="2022-05" db="EMBL/GenBank/DDBJ databases">
        <authorList>
            <person name="Pankratov T."/>
        </authorList>
    </citation>
    <scope>NUCLEOTIDE SEQUENCE</scope>
    <source>
        <strain evidence="6">BP6-180914</strain>
    </source>
</reference>
<comment type="subcellular location">
    <subcellularLocation>
        <location evidence="1">Cell envelope</location>
    </subcellularLocation>
</comment>
<gene>
    <name evidence="6" type="ORF">M8523_24685</name>
</gene>
<dbReference type="SUPFAM" id="SSF53822">
    <property type="entry name" value="Periplasmic binding protein-like I"/>
    <property type="match status" value="1"/>
</dbReference>
<proteinExistence type="inferred from homology"/>
<feature type="domain" description="Periplasmic binding protein" evidence="5">
    <location>
        <begin position="37"/>
        <end position="288"/>
    </location>
</feature>
<dbReference type="AlphaFoldDB" id="A0AA41Z6F3"/>
<accession>A0AA41Z6F3</accession>
<evidence type="ECO:0000256" key="2">
    <source>
        <dbReference type="ARBA" id="ARBA00007639"/>
    </source>
</evidence>
<dbReference type="PANTHER" id="PTHR46847">
    <property type="entry name" value="D-ALLOSE-BINDING PERIPLASMIC PROTEIN-RELATED"/>
    <property type="match status" value="1"/>
</dbReference>
<dbReference type="PANTHER" id="PTHR46847:SF1">
    <property type="entry name" value="D-ALLOSE-BINDING PERIPLASMIC PROTEIN-RELATED"/>
    <property type="match status" value="1"/>
</dbReference>
<comment type="caution">
    <text evidence="6">The sequence shown here is derived from an EMBL/GenBank/DDBJ whole genome shotgun (WGS) entry which is preliminary data.</text>
</comment>
<evidence type="ECO:0000256" key="1">
    <source>
        <dbReference type="ARBA" id="ARBA00004196"/>
    </source>
</evidence>
<evidence type="ECO:0000256" key="4">
    <source>
        <dbReference type="SAM" id="SignalP"/>
    </source>
</evidence>
<evidence type="ECO:0000259" key="5">
    <source>
        <dbReference type="Pfam" id="PF13407"/>
    </source>
</evidence>
<protein>
    <submittedName>
        <fullName evidence="6">Substrate-binding domain-containing protein</fullName>
    </submittedName>
</protein>
<name>A0AA41Z6F3_9HYPH</name>
<feature type="chain" id="PRO_5041423687" evidence="4">
    <location>
        <begin position="26"/>
        <end position="320"/>
    </location>
</feature>
<sequence>MTMTLKHVAGAAIIAAGLTANPARAAELPTIGGIVFQQDQYFRGIQLGLQAGAKDHATLLQGNSESKAEKEATLVDTFVARGAKAIVIAPISAKASVKALQRANDKGVKIVLYGTHMDADFPVAFIGTSDGDIGMGSGKIAAKFIKDKLGGKAKLGILAFRSQLAEQSDARTNGFLAAAKEGTTLDTVAQQDGFLAEKAVAVASDLLTAHPEINVIYAANEGGTVGAVQAVRRAGKQGKVFVFGTDGSEQLANFLLDPDGVLIATTAQQPAEVGKDAIETALQAIGGKTVEKQVLVPALPLSRDDKAGVEAFLTSAKAMQ</sequence>
<dbReference type="InterPro" id="IPR028082">
    <property type="entry name" value="Peripla_BP_I"/>
</dbReference>
<organism evidence="6 7">
    <name type="scientific">Lichenifustis flavocetrariae</name>
    <dbReference type="NCBI Taxonomy" id="2949735"/>
    <lineage>
        <taxon>Bacteria</taxon>
        <taxon>Pseudomonadati</taxon>
        <taxon>Pseudomonadota</taxon>
        <taxon>Alphaproteobacteria</taxon>
        <taxon>Hyphomicrobiales</taxon>
        <taxon>Lichenihabitantaceae</taxon>
        <taxon>Lichenifustis</taxon>
    </lineage>
</organism>
<dbReference type="GO" id="GO:0030313">
    <property type="term" value="C:cell envelope"/>
    <property type="evidence" value="ECO:0007669"/>
    <property type="project" value="UniProtKB-SubCell"/>
</dbReference>
<evidence type="ECO:0000313" key="6">
    <source>
        <dbReference type="EMBL" id="MCW6511200.1"/>
    </source>
</evidence>
<evidence type="ECO:0000313" key="7">
    <source>
        <dbReference type="Proteomes" id="UP001165667"/>
    </source>
</evidence>
<dbReference type="RefSeq" id="WP_282587579.1">
    <property type="nucleotide sequence ID" value="NZ_JAMOIM010000022.1"/>
</dbReference>
<keyword evidence="3 4" id="KW-0732">Signal</keyword>
<dbReference type="GO" id="GO:0030246">
    <property type="term" value="F:carbohydrate binding"/>
    <property type="evidence" value="ECO:0007669"/>
    <property type="project" value="UniProtKB-ARBA"/>
</dbReference>
<dbReference type="Pfam" id="PF13407">
    <property type="entry name" value="Peripla_BP_4"/>
    <property type="match status" value="1"/>
</dbReference>
<dbReference type="Proteomes" id="UP001165667">
    <property type="component" value="Unassembled WGS sequence"/>
</dbReference>
<dbReference type="EMBL" id="JAMOIM010000022">
    <property type="protein sequence ID" value="MCW6511200.1"/>
    <property type="molecule type" value="Genomic_DNA"/>
</dbReference>
<evidence type="ECO:0000256" key="3">
    <source>
        <dbReference type="ARBA" id="ARBA00022729"/>
    </source>
</evidence>
<feature type="signal peptide" evidence="4">
    <location>
        <begin position="1"/>
        <end position="25"/>
    </location>
</feature>